<protein>
    <submittedName>
        <fullName evidence="1">Uncharacterized protein</fullName>
    </submittedName>
</protein>
<dbReference type="AlphaFoldDB" id="A0A9P0F5R4"/>
<reference evidence="1" key="1">
    <citation type="submission" date="2021-12" db="EMBL/GenBank/DDBJ databases">
        <authorList>
            <person name="King R."/>
        </authorList>
    </citation>
    <scope>NUCLEOTIDE SEQUENCE</scope>
</reference>
<organism evidence="1 2">
    <name type="scientific">Bemisia tabaci</name>
    <name type="common">Sweetpotato whitefly</name>
    <name type="synonym">Aleurodes tabaci</name>
    <dbReference type="NCBI Taxonomy" id="7038"/>
    <lineage>
        <taxon>Eukaryota</taxon>
        <taxon>Metazoa</taxon>
        <taxon>Ecdysozoa</taxon>
        <taxon>Arthropoda</taxon>
        <taxon>Hexapoda</taxon>
        <taxon>Insecta</taxon>
        <taxon>Pterygota</taxon>
        <taxon>Neoptera</taxon>
        <taxon>Paraneoptera</taxon>
        <taxon>Hemiptera</taxon>
        <taxon>Sternorrhyncha</taxon>
        <taxon>Aleyrodoidea</taxon>
        <taxon>Aleyrodidae</taxon>
        <taxon>Aleyrodinae</taxon>
        <taxon>Bemisia</taxon>
    </lineage>
</organism>
<dbReference type="Proteomes" id="UP001152759">
    <property type="component" value="Chromosome 4"/>
</dbReference>
<name>A0A9P0F5R4_BEMTA</name>
<dbReference type="Gene3D" id="3.30.420.10">
    <property type="entry name" value="Ribonuclease H-like superfamily/Ribonuclease H"/>
    <property type="match status" value="1"/>
</dbReference>
<accession>A0A9P0F5R4</accession>
<sequence length="298" mass="33888">MDNTIDIAKLYKSVLENSTDPITDRELESHGINFEVGRAAYQTIFGKAELDKLEQKTVTRLGKSQLSSEATFRAAIGMTPKTIVPPSVIEWAASFNSQTLDSIQVDKKATGSVADLPRSGRPKFSEVEKNEQITAFIVTGKETEPYKEPGGFATTNKLGINKTYRKPKGERGVEDFYENITELSPININELKKMKTRSFRRRLRHIPTNPHILLETHTQYPRKLNVWCGIFGDHIIGRFFIDGTLHGDKYRELLEDAIDPRITEIVETDVTLLGDPIMFRVELPFPPRNHRRRDSSRS</sequence>
<evidence type="ECO:0000313" key="2">
    <source>
        <dbReference type="Proteomes" id="UP001152759"/>
    </source>
</evidence>
<dbReference type="EMBL" id="OU963865">
    <property type="protein sequence ID" value="CAH0389162.1"/>
    <property type="molecule type" value="Genomic_DNA"/>
</dbReference>
<gene>
    <name evidence="1" type="ORF">BEMITA_LOCUS8021</name>
</gene>
<proteinExistence type="predicted"/>
<dbReference type="GO" id="GO:0003676">
    <property type="term" value="F:nucleic acid binding"/>
    <property type="evidence" value="ECO:0007669"/>
    <property type="project" value="InterPro"/>
</dbReference>
<evidence type="ECO:0000313" key="1">
    <source>
        <dbReference type="EMBL" id="CAH0389162.1"/>
    </source>
</evidence>
<dbReference type="InterPro" id="IPR036397">
    <property type="entry name" value="RNaseH_sf"/>
</dbReference>
<keyword evidence="2" id="KW-1185">Reference proteome</keyword>